<dbReference type="KEGG" id="ota:OT_ostta04g03830"/>
<accession>A0A090M6C2</accession>
<sequence length="228" mass="26177">MHDFDDTVRTSLNESDFNLTTRCPRVSPASRVRAVSPTARFPETRSAAQRARPDSRRVAREPSRALARELRFDASDEACVWSNDVDRSASRESTPARVEYSRRRAERFSDAALDGWSAPERYTATSDDENANPENVQRELMRMKRRGCDRAEKLLHSVSPVRESETRKRHKVFRELQSLHDSQKLDIVIHGDVIREARGSQAEGLIDRNVSMSIVKEQNCVRRCRPIL</sequence>
<dbReference type="GeneID" id="34945778"/>
<protein>
    <submittedName>
        <fullName evidence="2">Unnamed product</fullName>
    </submittedName>
</protein>
<feature type="compositionally biased region" description="Basic and acidic residues" evidence="1">
    <location>
        <begin position="51"/>
        <end position="62"/>
    </location>
</feature>
<dbReference type="InParanoid" id="A0A090M6C2"/>
<evidence type="ECO:0000313" key="3">
    <source>
        <dbReference type="Proteomes" id="UP000009170"/>
    </source>
</evidence>
<dbReference type="RefSeq" id="XP_022838819.1">
    <property type="nucleotide sequence ID" value="XM_022984562.1"/>
</dbReference>
<dbReference type="Proteomes" id="UP000009170">
    <property type="component" value="Unassembled WGS sequence"/>
</dbReference>
<dbReference type="EMBL" id="CAID01000004">
    <property type="protein sequence ID" value="CEF97669.1"/>
    <property type="molecule type" value="Genomic_DNA"/>
</dbReference>
<dbReference type="AlphaFoldDB" id="A0A090M6C2"/>
<gene>
    <name evidence="2" type="ORF">OT_ostta04g03830</name>
</gene>
<organism evidence="2 3">
    <name type="scientific">Ostreococcus tauri</name>
    <name type="common">Marine green alga</name>
    <dbReference type="NCBI Taxonomy" id="70448"/>
    <lineage>
        <taxon>Eukaryota</taxon>
        <taxon>Viridiplantae</taxon>
        <taxon>Chlorophyta</taxon>
        <taxon>Mamiellophyceae</taxon>
        <taxon>Mamiellales</taxon>
        <taxon>Bathycoccaceae</taxon>
        <taxon>Ostreococcus</taxon>
    </lineage>
</organism>
<evidence type="ECO:0000313" key="2">
    <source>
        <dbReference type="EMBL" id="CEF97669.1"/>
    </source>
</evidence>
<keyword evidence="3" id="KW-1185">Reference proteome</keyword>
<feature type="region of interest" description="Disordered" evidence="1">
    <location>
        <begin position="28"/>
        <end position="62"/>
    </location>
</feature>
<name>A0A090M6C2_OSTTA</name>
<comment type="caution">
    <text evidence="2">The sequence shown here is derived from an EMBL/GenBank/DDBJ whole genome shotgun (WGS) entry which is preliminary data.</text>
</comment>
<evidence type="ECO:0000256" key="1">
    <source>
        <dbReference type="SAM" id="MobiDB-lite"/>
    </source>
</evidence>
<proteinExistence type="predicted"/>
<reference evidence="2 3" key="2">
    <citation type="journal article" date="2014" name="BMC Genomics">
        <title>An improved genome of the model marine alga Ostreococcus tauri unfolds by assessing Illumina de novo assemblies.</title>
        <authorList>
            <person name="Blanc-Mathieu R."/>
            <person name="Verhelst B."/>
            <person name="Derelle E."/>
            <person name="Rombauts S."/>
            <person name="Bouget F.Y."/>
            <person name="Carre I."/>
            <person name="Chateau A."/>
            <person name="Eyre-Walker A."/>
            <person name="Grimsley N."/>
            <person name="Moreau H."/>
            <person name="Piegu B."/>
            <person name="Rivals E."/>
            <person name="Schackwitz W."/>
            <person name="Van de Peer Y."/>
            <person name="Piganeau G."/>
        </authorList>
    </citation>
    <scope>NUCLEOTIDE SEQUENCE [LARGE SCALE GENOMIC DNA]</scope>
    <source>
        <strain evidence="3">OTTH 0595 / CCAP 157/2 / RCC745</strain>
    </source>
</reference>
<reference evidence="3" key="1">
    <citation type="journal article" date="2006" name="Proc. Natl. Acad. Sci. U.S.A.">
        <title>Genome analysis of the smallest free-living eukaryote Ostreococcus tauri unveils many unique features.</title>
        <authorList>
            <person name="Derelle E."/>
            <person name="Ferraz C."/>
            <person name="Rombauts S."/>
            <person name="Rouze P."/>
            <person name="Worden A.Z."/>
            <person name="Robbens S."/>
            <person name="Partensky F."/>
            <person name="Degroeve S."/>
            <person name="Echeynie S."/>
            <person name="Cooke R."/>
            <person name="Saeys Y."/>
            <person name="Wuyts J."/>
            <person name="Jabbari K."/>
            <person name="Bowler C."/>
            <person name="Panaud O."/>
            <person name="Piegu B."/>
            <person name="Ball S.G."/>
            <person name="Ral J.-P."/>
            <person name="Bouget F.-Y."/>
            <person name="Piganeau G."/>
            <person name="De Baets B."/>
            <person name="Picard A."/>
            <person name="Delseny M."/>
            <person name="Demaille J."/>
            <person name="Van de Peer Y."/>
            <person name="Moreau H."/>
        </authorList>
    </citation>
    <scope>NUCLEOTIDE SEQUENCE [LARGE SCALE GENOMIC DNA]</scope>
    <source>
        <strain evidence="3">OTTH 0595 / CCAP 157/2 / RCC745</strain>
    </source>
</reference>